<reference evidence="2" key="1">
    <citation type="submission" date="2021-02" db="EMBL/GenBank/DDBJ databases">
        <authorList>
            <person name="Steward A R."/>
        </authorList>
    </citation>
    <scope>NUCLEOTIDE SEQUENCE</scope>
</reference>
<dbReference type="OrthoDB" id="6920300at2759"/>
<dbReference type="AlphaFoldDB" id="A0A821XMA0"/>
<sequence>MREAQRAYNYNSDQQRFENWAFEPEPFDNERVRNKAPTKRSQNFRMNAKPQRAPAEEQTVVPSTTSTPMRDEPLYDMGPHSSLLATQDVYCQNFEYSGFIPIVNQTYEKLRGVDPRLHERLPLSMFTHAMASHLNLEILESARQSGQNVLNRRSDAREVLPDYQMSDDETETNVSMNVPSPLSQSSVVSSSRTQTRKTKAQVDNVLTKIAKKLEEPPQVKQQYDSFGEHIAEKLRNLPAMMATSLLNGRIVSGSLNALDNFIERNYVNKK</sequence>
<feature type="region of interest" description="Disordered" evidence="1">
    <location>
        <begin position="162"/>
        <end position="185"/>
    </location>
</feature>
<dbReference type="Proteomes" id="UP000663880">
    <property type="component" value="Unassembled WGS sequence"/>
</dbReference>
<feature type="compositionally biased region" description="Polar residues" evidence="1">
    <location>
        <begin position="172"/>
        <end position="182"/>
    </location>
</feature>
<proteinExistence type="predicted"/>
<organism evidence="2 3">
    <name type="scientific">Pieris macdunnoughi</name>
    <dbReference type="NCBI Taxonomy" id="345717"/>
    <lineage>
        <taxon>Eukaryota</taxon>
        <taxon>Metazoa</taxon>
        <taxon>Ecdysozoa</taxon>
        <taxon>Arthropoda</taxon>
        <taxon>Hexapoda</taxon>
        <taxon>Insecta</taxon>
        <taxon>Pterygota</taxon>
        <taxon>Neoptera</taxon>
        <taxon>Endopterygota</taxon>
        <taxon>Lepidoptera</taxon>
        <taxon>Glossata</taxon>
        <taxon>Ditrysia</taxon>
        <taxon>Papilionoidea</taxon>
        <taxon>Pieridae</taxon>
        <taxon>Pierinae</taxon>
        <taxon>Pieris</taxon>
    </lineage>
</organism>
<name>A0A821XMA0_9NEOP</name>
<evidence type="ECO:0000313" key="3">
    <source>
        <dbReference type="Proteomes" id="UP000663880"/>
    </source>
</evidence>
<feature type="region of interest" description="Disordered" evidence="1">
    <location>
        <begin position="28"/>
        <end position="72"/>
    </location>
</feature>
<protein>
    <submittedName>
        <fullName evidence="2">Uncharacterized protein</fullName>
    </submittedName>
</protein>
<evidence type="ECO:0000256" key="1">
    <source>
        <dbReference type="SAM" id="MobiDB-lite"/>
    </source>
</evidence>
<accession>A0A821XMA0</accession>
<evidence type="ECO:0000313" key="2">
    <source>
        <dbReference type="EMBL" id="CAF4948414.1"/>
    </source>
</evidence>
<comment type="caution">
    <text evidence="2">The sequence shown here is derived from an EMBL/GenBank/DDBJ whole genome shotgun (WGS) entry which is preliminary data.</text>
</comment>
<gene>
    <name evidence="2" type="ORF">PMACD_LOCUS15441</name>
</gene>
<keyword evidence="3" id="KW-1185">Reference proteome</keyword>
<dbReference type="EMBL" id="CAJOBZ010000070">
    <property type="protein sequence ID" value="CAF4948414.1"/>
    <property type="molecule type" value="Genomic_DNA"/>
</dbReference>